<dbReference type="GO" id="GO:0016853">
    <property type="term" value="F:isomerase activity"/>
    <property type="evidence" value="ECO:0007669"/>
    <property type="project" value="UniProtKB-KW"/>
</dbReference>
<protein>
    <submittedName>
        <fullName evidence="1">Fatty acid cis/trans isomerase</fullName>
    </submittedName>
</protein>
<dbReference type="RefSeq" id="WP_268077006.1">
    <property type="nucleotide sequence ID" value="NZ_CP109967.1"/>
</dbReference>
<dbReference type="Pfam" id="PF06934">
    <property type="entry name" value="CTI"/>
    <property type="match status" value="1"/>
</dbReference>
<evidence type="ECO:0000313" key="1">
    <source>
        <dbReference type="EMBL" id="WAJ72291.1"/>
    </source>
</evidence>
<organism evidence="1 2">
    <name type="scientific">Catenovulum adriaticum</name>
    <dbReference type="NCBI Taxonomy" id="2984846"/>
    <lineage>
        <taxon>Bacteria</taxon>
        <taxon>Pseudomonadati</taxon>
        <taxon>Pseudomonadota</taxon>
        <taxon>Gammaproteobacteria</taxon>
        <taxon>Alteromonadales</taxon>
        <taxon>Alteromonadaceae</taxon>
        <taxon>Catenovulum</taxon>
    </lineage>
</organism>
<dbReference type="Proteomes" id="UP001163726">
    <property type="component" value="Plasmid pCadTS8_2"/>
</dbReference>
<gene>
    <name evidence="1" type="ORF">OLW01_16250</name>
</gene>
<proteinExistence type="predicted"/>
<keyword evidence="1" id="KW-0614">Plasmid</keyword>
<evidence type="ECO:0000313" key="2">
    <source>
        <dbReference type="Proteomes" id="UP001163726"/>
    </source>
</evidence>
<keyword evidence="1" id="KW-0413">Isomerase</keyword>
<accession>A0ABY7AT42</accession>
<reference evidence="1" key="1">
    <citation type="submission" date="2022-10" db="EMBL/GenBank/DDBJ databases">
        <title>Catenovulum adriacola sp. nov. isolated in the Harbour of Susak.</title>
        <authorList>
            <person name="Schoch T."/>
            <person name="Reich S.J."/>
            <person name="Stoeferle S."/>
            <person name="Flaiz M."/>
            <person name="Kazda M."/>
            <person name="Riedel C.U."/>
            <person name="Duerre P."/>
        </authorList>
    </citation>
    <scope>NUCLEOTIDE SEQUENCE</scope>
    <source>
        <strain evidence="1">TS8</strain>
        <plasmid evidence="1">pCadTS8_2</plasmid>
    </source>
</reference>
<name>A0ABY7AT42_9ALTE</name>
<geneLocation type="plasmid" evidence="1 2">
    <name>pCadTS8_2</name>
</geneLocation>
<dbReference type="EMBL" id="CP109967">
    <property type="protein sequence ID" value="WAJ72291.1"/>
    <property type="molecule type" value="Genomic_DNA"/>
</dbReference>
<keyword evidence="2" id="KW-1185">Reference proteome</keyword>
<dbReference type="InterPro" id="IPR010706">
    <property type="entry name" value="Fatty_acid_cis-trans_isomerase"/>
</dbReference>
<sequence length="784" mass="89913">MLKKVLFVVSILILPACAMLGFGYYDQMFGEAKVQNRMVAPDSLEGQAFLNDVKPIVEQRCVVCHGCYDAPCQLKMSSPAGIDRGINQQKVYNGTRLLASEPSRLFIDAHSTQAWRNRDFEPVLNERAQTSQANLAASALYKTLALKQKQAAHLNETDNQILDKKYDFSLNRAQTCTYVEDYDNHAEQNPHLGMPYGLPAISSDAFNTLTEWLAQGGKMADIAQPSKNTLAKVAQWEDFLNQDSLKQQLISRYIYEHWFLAHLYFKPIEGQNEQPAQFFKLVRSSTPPGQPLDIISTRRPFEDPKIARVYYRFMQDKTSVLAKTHLPLALSEQKLSRIKQLFVEPDYPVTRLPSYEIKKSSNPFVSFAQLPVKARYQFMLDDAQFIIMGFIKGPVCRGQVALNVINDHFWVVFADPDLSATKAVNDFLLQYQEKLSLPAAEDSNALPMSNWVKYAERESEYMAAKAKLANQLFESGEHLTEKLIWQGDGSNDNAALSIFRHFDSASVVKGLVGQDPKTAWIIDYPMFERIHYLLVAGFDVYGNVGHQLLTRLYMDFLRLEGERNLLALLPKNERQPIKQFWYRRADKNLAEYLKSKKNSFNQPSGIEYQTKDVQAELYQLIKTRLEKVNSQTYQIETDEPLAKLNKLPARAVNLLPPVSVIMVEENSQHQVFSLLHNNAHFNISSLLDEDGQRAYKEDYATVTPGLIGDYPQAIWYLKKAQVDDFMSQLANLDSEKAYRKLKAEYGIRRTHPDFWHYSDLLHQITKKQRGIEYGLLDYNRLENR</sequence>